<proteinExistence type="predicted"/>
<reference evidence="1" key="1">
    <citation type="journal article" date="2005" name="Environ. Microbiol.">
        <title>Genetic and functional properties of uncultivated thermophilic crenarchaeotes from a subsurface gold mine as revealed by analysis of genome fragments.</title>
        <authorList>
            <person name="Nunoura T."/>
            <person name="Hirayama H."/>
            <person name="Takami H."/>
            <person name="Oida H."/>
            <person name="Nishi S."/>
            <person name="Shimamura S."/>
            <person name="Suzuki Y."/>
            <person name="Inagaki F."/>
            <person name="Takai K."/>
            <person name="Nealson K.H."/>
            <person name="Horikoshi K."/>
        </authorList>
    </citation>
    <scope>NUCLEOTIDE SEQUENCE</scope>
</reference>
<protein>
    <submittedName>
        <fullName evidence="1">Hypothetical conserved protein</fullName>
    </submittedName>
</protein>
<dbReference type="InterPro" id="IPR021272">
    <property type="entry name" value="DUF2851"/>
</dbReference>
<dbReference type="Pfam" id="PF11013">
    <property type="entry name" value="DUF2851"/>
    <property type="match status" value="2"/>
</dbReference>
<organism evidence="1">
    <name type="scientific">uncultured prokaryote</name>
    <dbReference type="NCBI Taxonomy" id="198431"/>
    <lineage>
        <taxon>unclassified sequences</taxon>
        <taxon>environmental samples</taxon>
    </lineage>
</organism>
<dbReference type="AlphaFoldDB" id="H5SLG6"/>
<reference evidence="1" key="2">
    <citation type="journal article" date="2012" name="PLoS ONE">
        <title>A Deeply Branching Thermophilic Bacterium with an Ancient Acetyl-CoA Pathway Dominates a Subsurface Ecosystem.</title>
        <authorList>
            <person name="Takami H."/>
            <person name="Noguchi H."/>
            <person name="Takaki Y."/>
            <person name="Uchiyama I."/>
            <person name="Toyoda A."/>
            <person name="Nishi S."/>
            <person name="Chee G.-J."/>
            <person name="Arai W."/>
            <person name="Nunoura T."/>
            <person name="Itoh T."/>
            <person name="Hattori M."/>
            <person name="Takai K."/>
        </authorList>
    </citation>
    <scope>NUCLEOTIDE SEQUENCE</scope>
</reference>
<sequence length="380" mass="41670">MREEDLWAVWARASPGWGFLPASDGHRYRVLYPGRLSRSLGPDFQDTVLLRDDGRLLKGDVEVHRALHGWEAHGHAGDPRYRGVLLHVVLRGAPHFAPLPPHIDLSVALHFQGDGTAFPYVGAIPSKGCLHRWADARFRQRASAYARLIASLGADEALYRGLMEGMGYGANREPMRLLAEAVPYRVLRRVALPCPPDQRPLLLGAVLLGSGGLLLPESDLAPLWTATGLGAILGRGAWTWAGVRPANRPERRLWGMALLLDRWWEGGLLAGICGTVGQGPRRLEAALMVSSPLGGPALIGRQRARELVVSIVLPFLWAWAVYTGDAPLRRAVWGVWKTFPPPEENTVSRAMRALLPSPLPNTARLQQGLLAWSHRLGLAC</sequence>
<name>H5SLG6_9ZZZZ</name>
<dbReference type="EMBL" id="AP011763">
    <property type="protein sequence ID" value="BAL57002.1"/>
    <property type="molecule type" value="Genomic_DNA"/>
</dbReference>
<gene>
    <name evidence="1" type="ORF">HGMM_F46A05C41</name>
</gene>
<evidence type="ECO:0000313" key="1">
    <source>
        <dbReference type="EMBL" id="BAL57002.1"/>
    </source>
</evidence>
<accession>H5SLG6</accession>